<name>A0ABS3HUU4_9ENTE</name>
<dbReference type="Gene3D" id="3.40.50.1980">
    <property type="entry name" value="Nitrogenase molybdenum iron protein domain"/>
    <property type="match status" value="2"/>
</dbReference>
<comment type="caution">
    <text evidence="6">The sequence shown here is derived from an EMBL/GenBank/DDBJ whole genome shotgun (WGS) entry which is preliminary data.</text>
</comment>
<dbReference type="PANTHER" id="PTHR42953:SF1">
    <property type="entry name" value="METAL-BINDING PROTEIN HI_0362-RELATED"/>
    <property type="match status" value="1"/>
</dbReference>
<sequence length="299" mass="33898">MIALTACGSNNKKEATEKKDDRLQVVTTNSILENMVEEVGKDKVSIHSIVPRGKDPHEHEPLPEDISKATNADVIFFNGLNLETGGDGWFIKLMETSKKKEGKDYFVVSEGVEPMYLTGEGQESQQDPHAWLSLANGMIYVENIAKVLGEKDPENKDFYDQNAKEYVAKLDKLHQESIDKFNDVPEKKKLLVTSEGAFKYFSKAYGLEAAYIWEINTHDQGTPEQMKRIISRIKETDISSLFVEQSVDPRSMESVSRETKLPIYETIFTDSLAKKGETGDTYLSMMEWNLDKIHEGLMK</sequence>
<dbReference type="EMBL" id="JAFLVX010000026">
    <property type="protein sequence ID" value="MBO0477520.1"/>
    <property type="molecule type" value="Genomic_DNA"/>
</dbReference>
<keyword evidence="7" id="KW-1185">Reference proteome</keyword>
<accession>A0ABS3HUU4</accession>
<dbReference type="PRINTS" id="PR00691">
    <property type="entry name" value="ADHESINB"/>
</dbReference>
<evidence type="ECO:0000313" key="6">
    <source>
        <dbReference type="EMBL" id="MBO0477520.1"/>
    </source>
</evidence>
<dbReference type="InterPro" id="IPR006128">
    <property type="entry name" value="Lipoprotein_PsaA-like"/>
</dbReference>
<evidence type="ECO:0000256" key="2">
    <source>
        <dbReference type="ARBA" id="ARBA00022448"/>
    </source>
</evidence>
<evidence type="ECO:0000256" key="4">
    <source>
        <dbReference type="ARBA" id="ARBA00022729"/>
    </source>
</evidence>
<dbReference type="InterPro" id="IPR050492">
    <property type="entry name" value="Bact_metal-bind_prot9"/>
</dbReference>
<proteinExistence type="inferred from homology"/>
<comment type="similarity">
    <text evidence="5">Belongs to the bacterial solute-binding protein 9 family.</text>
</comment>
<protein>
    <submittedName>
        <fullName evidence="6">Metal ABC transporter substrate-binding protein</fullName>
    </submittedName>
</protein>
<dbReference type="PANTHER" id="PTHR42953">
    <property type="entry name" value="HIGH-AFFINITY ZINC UPTAKE SYSTEM PROTEIN ZNUA-RELATED"/>
    <property type="match status" value="1"/>
</dbReference>
<evidence type="ECO:0000256" key="1">
    <source>
        <dbReference type="ARBA" id="ARBA00004196"/>
    </source>
</evidence>
<organism evidence="6 7">
    <name type="scientific">Candidatus Vagococcus giribetii</name>
    <dbReference type="NCBI Taxonomy" id="2230876"/>
    <lineage>
        <taxon>Bacteria</taxon>
        <taxon>Bacillati</taxon>
        <taxon>Bacillota</taxon>
        <taxon>Bacilli</taxon>
        <taxon>Lactobacillales</taxon>
        <taxon>Enterococcaceae</taxon>
        <taxon>Vagococcus</taxon>
    </lineage>
</organism>
<comment type="subcellular location">
    <subcellularLocation>
        <location evidence="1">Cell envelope</location>
    </subcellularLocation>
</comment>
<dbReference type="CDD" id="cd01137">
    <property type="entry name" value="PsaA"/>
    <property type="match status" value="1"/>
</dbReference>
<dbReference type="Pfam" id="PF01297">
    <property type="entry name" value="ZnuA"/>
    <property type="match status" value="1"/>
</dbReference>
<keyword evidence="4" id="KW-0732">Signal</keyword>
<keyword evidence="2 5" id="KW-0813">Transport</keyword>
<reference evidence="6 7" key="1">
    <citation type="submission" date="2021-03" db="EMBL/GenBank/DDBJ databases">
        <title>Enterococcal diversity collection.</title>
        <authorList>
            <person name="Gilmore M.S."/>
            <person name="Schwartzman J."/>
            <person name="Van Tyne D."/>
            <person name="Martin M."/>
            <person name="Earl A.M."/>
            <person name="Manson A.L."/>
            <person name="Straub T."/>
            <person name="Salamzade R."/>
            <person name="Saavedra J."/>
            <person name="Lebreton F."/>
            <person name="Prichula J."/>
            <person name="Schaufler K."/>
            <person name="Gaca A."/>
            <person name="Sgardioli B."/>
            <person name="Wagenaar J."/>
            <person name="Strong T."/>
        </authorList>
    </citation>
    <scope>NUCLEOTIDE SEQUENCE [LARGE SCALE GENOMIC DNA]</scope>
    <source>
        <strain evidence="6 7">DIV0080</strain>
    </source>
</reference>
<gene>
    <name evidence="6" type="ORF">DOK76_10575</name>
</gene>
<evidence type="ECO:0000313" key="7">
    <source>
        <dbReference type="Proteomes" id="UP000664857"/>
    </source>
</evidence>
<dbReference type="SUPFAM" id="SSF53807">
    <property type="entry name" value="Helical backbone' metal receptor"/>
    <property type="match status" value="1"/>
</dbReference>
<dbReference type="PRINTS" id="PR00690">
    <property type="entry name" value="ADHESNFAMILY"/>
</dbReference>
<dbReference type="Proteomes" id="UP000664857">
    <property type="component" value="Unassembled WGS sequence"/>
</dbReference>
<evidence type="ECO:0000256" key="3">
    <source>
        <dbReference type="ARBA" id="ARBA00022723"/>
    </source>
</evidence>
<dbReference type="InterPro" id="IPR006129">
    <property type="entry name" value="AdhesinB"/>
</dbReference>
<dbReference type="InterPro" id="IPR006127">
    <property type="entry name" value="ZnuA-like"/>
</dbReference>
<keyword evidence="3" id="KW-0479">Metal-binding</keyword>
<evidence type="ECO:0000256" key="5">
    <source>
        <dbReference type="RuleBase" id="RU003512"/>
    </source>
</evidence>